<name>A0A2W4TZ91_9CYAN</name>
<evidence type="ECO:0000313" key="2">
    <source>
        <dbReference type="Proteomes" id="UP000249354"/>
    </source>
</evidence>
<evidence type="ECO:0000313" key="1">
    <source>
        <dbReference type="EMBL" id="PZO12060.1"/>
    </source>
</evidence>
<reference evidence="1 2" key="2">
    <citation type="submission" date="2018-06" db="EMBL/GenBank/DDBJ databases">
        <title>Metagenomic assembly of (sub)arctic Cyanobacteria and their associated microbiome from non-axenic cultures.</title>
        <authorList>
            <person name="Baurain D."/>
        </authorList>
    </citation>
    <scope>NUCLEOTIDE SEQUENCE [LARGE SCALE GENOMIC DNA]</scope>
    <source>
        <strain evidence="1">ULC129bin1</strain>
    </source>
</reference>
<protein>
    <submittedName>
        <fullName evidence="1">Uncharacterized protein</fullName>
    </submittedName>
</protein>
<sequence>MVLTSLLTLSACSVAETTEEALPVQEINETNDAKQTDGIDSEELLKAKHEVRWIHSLVENGAMMVSQDNMARVPFVERFKAAFPTAEVTCDENTLEGKAAEVYENTFGDLYYSEICKFYVDDSYLENIEFMYEEKGGGFLGMSNSELMFE</sequence>
<accession>A0A2W4TZ91</accession>
<gene>
    <name evidence="1" type="ORF">DCF25_18270</name>
</gene>
<organism evidence="1 2">
    <name type="scientific">Leptolyngbya foveolarum</name>
    <dbReference type="NCBI Taxonomy" id="47253"/>
    <lineage>
        <taxon>Bacteria</taxon>
        <taxon>Bacillati</taxon>
        <taxon>Cyanobacteriota</taxon>
        <taxon>Cyanophyceae</taxon>
        <taxon>Leptolyngbyales</taxon>
        <taxon>Leptolyngbyaceae</taxon>
        <taxon>Leptolyngbya group</taxon>
        <taxon>Leptolyngbya</taxon>
    </lineage>
</organism>
<reference evidence="2" key="1">
    <citation type="submission" date="2018-04" db="EMBL/GenBank/DDBJ databases">
        <authorList>
            <person name="Cornet L."/>
        </authorList>
    </citation>
    <scope>NUCLEOTIDE SEQUENCE [LARGE SCALE GENOMIC DNA]</scope>
</reference>
<dbReference type="EMBL" id="QBMC01000160">
    <property type="protein sequence ID" value="PZO12060.1"/>
    <property type="molecule type" value="Genomic_DNA"/>
</dbReference>
<dbReference type="Proteomes" id="UP000249354">
    <property type="component" value="Unassembled WGS sequence"/>
</dbReference>
<comment type="caution">
    <text evidence="1">The sequence shown here is derived from an EMBL/GenBank/DDBJ whole genome shotgun (WGS) entry which is preliminary data.</text>
</comment>
<dbReference type="AlphaFoldDB" id="A0A2W4TZ91"/>
<proteinExistence type="predicted"/>